<feature type="region of interest" description="Disordered" evidence="2">
    <location>
        <begin position="118"/>
        <end position="207"/>
    </location>
</feature>
<evidence type="ECO:0000313" key="6">
    <source>
        <dbReference type="Proteomes" id="UP000319663"/>
    </source>
</evidence>
<dbReference type="AlphaFoldDB" id="A0A507R2H8"/>
<evidence type="ECO:0000256" key="1">
    <source>
        <dbReference type="ARBA" id="ARBA00022729"/>
    </source>
</evidence>
<dbReference type="InterPro" id="IPR018466">
    <property type="entry name" value="Kre9/Knh1-like_N"/>
</dbReference>
<dbReference type="EMBL" id="VIFY01000005">
    <property type="protein sequence ID" value="TQB76920.1"/>
    <property type="molecule type" value="Genomic_DNA"/>
</dbReference>
<dbReference type="InterPro" id="IPR052479">
    <property type="entry name" value="GPI-anchor_Adhesion_Reg"/>
</dbReference>
<reference evidence="5 6" key="1">
    <citation type="submission" date="2019-06" db="EMBL/GenBank/DDBJ databases">
        <title>Wine fermentation using esterase from Monascus purpureus.</title>
        <authorList>
            <person name="Geng C."/>
            <person name="Zhang Y."/>
        </authorList>
    </citation>
    <scope>NUCLEOTIDE SEQUENCE [LARGE SCALE GENOMIC DNA]</scope>
    <source>
        <strain evidence="5">HQ1</strain>
    </source>
</reference>
<proteinExistence type="predicted"/>
<dbReference type="PANTHER" id="PTHR35185:SF1">
    <property type="entry name" value="UPF0619 GPI-ANCHORED MEMBRANE PROTEIN C1322.10"/>
    <property type="match status" value="1"/>
</dbReference>
<organism evidence="5 6">
    <name type="scientific">Monascus purpureus</name>
    <name type="common">Red mold</name>
    <name type="synonym">Monascus anka</name>
    <dbReference type="NCBI Taxonomy" id="5098"/>
    <lineage>
        <taxon>Eukaryota</taxon>
        <taxon>Fungi</taxon>
        <taxon>Dikarya</taxon>
        <taxon>Ascomycota</taxon>
        <taxon>Pezizomycotina</taxon>
        <taxon>Eurotiomycetes</taxon>
        <taxon>Eurotiomycetidae</taxon>
        <taxon>Eurotiales</taxon>
        <taxon>Aspergillaceae</taxon>
        <taxon>Monascus</taxon>
    </lineage>
</organism>
<dbReference type="STRING" id="5098.A0A507R2H8"/>
<feature type="domain" description="Yeast cell wall synthesis Kre9/Knh1-like N-terminal" evidence="4">
    <location>
        <begin position="23"/>
        <end position="114"/>
    </location>
</feature>
<feature type="signal peptide" evidence="3">
    <location>
        <begin position="1"/>
        <end position="18"/>
    </location>
</feature>
<evidence type="ECO:0000256" key="3">
    <source>
        <dbReference type="SAM" id="SignalP"/>
    </source>
</evidence>
<name>A0A507R2H8_MONPU</name>
<protein>
    <recommendedName>
        <fullName evidence="4">Yeast cell wall synthesis Kre9/Knh1-like N-terminal domain-containing protein</fullName>
    </recommendedName>
</protein>
<dbReference type="OrthoDB" id="5316007at2759"/>
<dbReference type="PANTHER" id="PTHR35185">
    <property type="entry name" value="SERINE/THREONINE-RICH PROTEIN ADG2-RELATED"/>
    <property type="match status" value="1"/>
</dbReference>
<sequence>MRFSIATSVLTFAAYSAAISITSPTKNEEVDFSEGVTVKWSSVSTDPSTFDLYLVNMHVYPNVNTKIASGVKTSDGSYTIKGVSGITSGDDYQVNFLSDDPQNSGILAQSEQFSAEASSSSTTAASSSSASTSTASSETTSTGSSTTLTVASTTSGSSTATGSSTSSGSSTFATSASSTGSSTSSATGTSSSGATHASSSAEPSSTSNAAAGLIAPATAGGFLMGLFALFL</sequence>
<feature type="chain" id="PRO_5021500251" description="Yeast cell wall synthesis Kre9/Knh1-like N-terminal domain-containing protein" evidence="3">
    <location>
        <begin position="19"/>
        <end position="231"/>
    </location>
</feature>
<evidence type="ECO:0000313" key="5">
    <source>
        <dbReference type="EMBL" id="TQB76920.1"/>
    </source>
</evidence>
<dbReference type="Pfam" id="PF10342">
    <property type="entry name" value="Kre9_KNH"/>
    <property type="match status" value="1"/>
</dbReference>
<evidence type="ECO:0000259" key="4">
    <source>
        <dbReference type="Pfam" id="PF10342"/>
    </source>
</evidence>
<gene>
    <name evidence="5" type="ORF">MPDQ_006099</name>
</gene>
<keyword evidence="6" id="KW-1185">Reference proteome</keyword>
<evidence type="ECO:0000256" key="2">
    <source>
        <dbReference type="SAM" id="MobiDB-lite"/>
    </source>
</evidence>
<comment type="caution">
    <text evidence="5">The sequence shown here is derived from an EMBL/GenBank/DDBJ whole genome shotgun (WGS) entry which is preliminary data.</text>
</comment>
<keyword evidence="1 3" id="KW-0732">Signal</keyword>
<dbReference type="Proteomes" id="UP000319663">
    <property type="component" value="Unassembled WGS sequence"/>
</dbReference>
<accession>A0A507R2H8</accession>